<dbReference type="PANTHER" id="PTHR24049">
    <property type="entry name" value="CRUMBS FAMILY MEMBER"/>
    <property type="match status" value="1"/>
</dbReference>
<accession>A0A8T0DTN6</accession>
<evidence type="ECO:0000256" key="8">
    <source>
        <dbReference type="SAM" id="SignalP"/>
    </source>
</evidence>
<comment type="caution">
    <text evidence="11">The sequence shown here is derived from an EMBL/GenBank/DDBJ whole genome shotgun (WGS) entry which is preliminary data.</text>
</comment>
<feature type="disulfide bond" evidence="5">
    <location>
        <begin position="635"/>
        <end position="644"/>
    </location>
</feature>
<keyword evidence="3" id="KW-0677">Repeat</keyword>
<evidence type="ECO:0000313" key="11">
    <source>
        <dbReference type="EMBL" id="KAF8570542.1"/>
    </source>
</evidence>
<dbReference type="SUPFAM" id="SSF49899">
    <property type="entry name" value="Concanavalin A-like lectins/glucanases"/>
    <property type="match status" value="2"/>
</dbReference>
<evidence type="ECO:0000256" key="4">
    <source>
        <dbReference type="ARBA" id="ARBA00023157"/>
    </source>
</evidence>
<evidence type="ECO:0008006" key="13">
    <source>
        <dbReference type="Google" id="ProtNLM"/>
    </source>
</evidence>
<keyword evidence="2 8" id="KW-0732">Signal</keyword>
<feature type="transmembrane region" description="Helical" evidence="7">
    <location>
        <begin position="657"/>
        <end position="681"/>
    </location>
</feature>
<keyword evidence="1 5" id="KW-0245">EGF-like domain</keyword>
<sequence>MNQPIGSHLSILLASVLCLARTGLTTVLSSYHRTSSSELCPFQGVLSQSCLQVHCLIDVDFFKITIVVVRLLIIHPHSTCFLQKDSMLYFLAVCSYASFCLPSTMAIMGSPPKNLPPCLNGGTQIVNEERYTCKCPLEVMDRQCKLTRVTVTDGPTEMKYGPFQITLNQTRYFHLSLQYITKDKKGDGTLLVVKNSAGDPQIHILLSSGRPGAILSLGTVKKTMQFTTITPATNDNAWHYVDLFLEASAQNQLMIYLLFDRCRDLTVDQCELKQIVDSAPLTYDIGGSVQLGIAAGAAQQSLDSCVDKIIFDGELLDFYRATWQQPSKRGCPDAEQGCVKNGQKVCGTFGLCQNALSETDMLTCLCRPGYAPDATKDPLPHRWPCNTAAEAWTTTSTEYNAKFRDLVPARFRLSLRTRDINFTVFVVASWRLQLTVTNGIPKLQFRDVIIEMKNLNVSDGNWHLYEITFTPSFLELYIDGLDKSFYGAKHFGFSVIPKGEADLVVAKDAYEACLEDAWVDFVNLWRSTEHDYPLEVITNASYTRHVDWSLHGRNNTCSARASQCGTMSKQRVPCDPSSLCVDEWRGYRCECPSGQIMSPSGVCYAEQCWPNPCANGTCVSTNGTSPTGKNFTCVCFTGWTGELCDQIYDADMAALSWWWILLIILLILLIILIILIILCCCRRRKKSRQTTIQVKEATLGDEQLGVESQVNDPWDSGEKDFIGQIDYSMLQKDVNLRKSLSTTYKPEPEVNGGVFRVKAKPPSMEIADFSPRDHGQKTSDIPPWERFEGQDNPVMNLDQALEYGYEGFDGKPPPEFCPDEPSSLVDEDVEPVESVPGLKYQPSNSYGGSVLYPGRRS</sequence>
<feature type="chain" id="PRO_5035885516" description="Neural-cadherin" evidence="8">
    <location>
        <begin position="26"/>
        <end position="857"/>
    </location>
</feature>
<dbReference type="GO" id="GO:0032991">
    <property type="term" value="C:protein-containing complex"/>
    <property type="evidence" value="ECO:0007669"/>
    <property type="project" value="TreeGrafter"/>
</dbReference>
<feature type="signal peptide" evidence="8">
    <location>
        <begin position="1"/>
        <end position="25"/>
    </location>
</feature>
<dbReference type="PROSITE" id="PS00022">
    <property type="entry name" value="EGF_1"/>
    <property type="match status" value="1"/>
</dbReference>
<dbReference type="InterPro" id="IPR001791">
    <property type="entry name" value="Laminin_G"/>
</dbReference>
<evidence type="ECO:0000313" key="12">
    <source>
        <dbReference type="Proteomes" id="UP000699462"/>
    </source>
</evidence>
<proteinExistence type="predicted"/>
<dbReference type="Proteomes" id="UP000699462">
    <property type="component" value="Unassembled WGS sequence"/>
</dbReference>
<evidence type="ECO:0000259" key="10">
    <source>
        <dbReference type="PROSITE" id="PS50026"/>
    </source>
</evidence>
<dbReference type="OrthoDB" id="6225467at2759"/>
<dbReference type="AlphaFoldDB" id="A0A8T0DTN6"/>
<evidence type="ECO:0000259" key="9">
    <source>
        <dbReference type="PROSITE" id="PS50025"/>
    </source>
</evidence>
<feature type="domain" description="EGF-like" evidence="10">
    <location>
        <begin position="604"/>
        <end position="645"/>
    </location>
</feature>
<evidence type="ECO:0000256" key="2">
    <source>
        <dbReference type="ARBA" id="ARBA00022729"/>
    </source>
</evidence>
<dbReference type="GO" id="GO:0005886">
    <property type="term" value="C:plasma membrane"/>
    <property type="evidence" value="ECO:0007669"/>
    <property type="project" value="TreeGrafter"/>
</dbReference>
<reference evidence="11 12" key="1">
    <citation type="submission" date="2019-07" db="EMBL/GenBank/DDBJ databases">
        <title>Annotation for the trematode Paragonimus westermani.</title>
        <authorList>
            <person name="Choi Y.-J."/>
        </authorList>
    </citation>
    <scope>NUCLEOTIDE SEQUENCE [LARGE SCALE GENOMIC DNA]</scope>
    <source>
        <strain evidence="11">180907_Pwestermani</strain>
    </source>
</reference>
<protein>
    <recommendedName>
        <fullName evidence="13">Neural-cadherin</fullName>
    </recommendedName>
</protein>
<gene>
    <name evidence="11" type="ORF">P879_02104</name>
</gene>
<comment type="caution">
    <text evidence="5">Lacks conserved residue(s) required for the propagation of feature annotation.</text>
</comment>
<evidence type="ECO:0000256" key="3">
    <source>
        <dbReference type="ARBA" id="ARBA00022737"/>
    </source>
</evidence>
<dbReference type="PROSITE" id="PS50025">
    <property type="entry name" value="LAM_G_DOMAIN"/>
    <property type="match status" value="1"/>
</dbReference>
<dbReference type="GO" id="GO:0045197">
    <property type="term" value="P:establishment or maintenance of epithelial cell apical/basal polarity"/>
    <property type="evidence" value="ECO:0007669"/>
    <property type="project" value="TreeGrafter"/>
</dbReference>
<dbReference type="EMBL" id="JTDF01001066">
    <property type="protein sequence ID" value="KAF8570542.1"/>
    <property type="molecule type" value="Genomic_DNA"/>
</dbReference>
<dbReference type="PROSITE" id="PS50026">
    <property type="entry name" value="EGF_3"/>
    <property type="match status" value="1"/>
</dbReference>
<dbReference type="PROSITE" id="PS01186">
    <property type="entry name" value="EGF_2"/>
    <property type="match status" value="1"/>
</dbReference>
<dbReference type="SUPFAM" id="SSF57196">
    <property type="entry name" value="EGF/Laminin"/>
    <property type="match status" value="1"/>
</dbReference>
<feature type="region of interest" description="Disordered" evidence="6">
    <location>
        <begin position="804"/>
        <end position="857"/>
    </location>
</feature>
<keyword evidence="7" id="KW-0472">Membrane</keyword>
<feature type="domain" description="Laminin G" evidence="9">
    <location>
        <begin position="147"/>
        <end position="338"/>
    </location>
</feature>
<dbReference type="Pfam" id="PF02210">
    <property type="entry name" value="Laminin_G_2"/>
    <property type="match status" value="1"/>
</dbReference>
<evidence type="ECO:0000256" key="7">
    <source>
        <dbReference type="SAM" id="Phobius"/>
    </source>
</evidence>
<dbReference type="GO" id="GO:0007157">
    <property type="term" value="P:heterophilic cell-cell adhesion via plasma membrane cell adhesion molecules"/>
    <property type="evidence" value="ECO:0007669"/>
    <property type="project" value="TreeGrafter"/>
</dbReference>
<dbReference type="InterPro" id="IPR013320">
    <property type="entry name" value="ConA-like_dom_sf"/>
</dbReference>
<dbReference type="Gene3D" id="2.10.25.10">
    <property type="entry name" value="Laminin"/>
    <property type="match status" value="1"/>
</dbReference>
<keyword evidence="7" id="KW-1133">Transmembrane helix</keyword>
<evidence type="ECO:0000256" key="1">
    <source>
        <dbReference type="ARBA" id="ARBA00022536"/>
    </source>
</evidence>
<keyword evidence="7" id="KW-0812">Transmembrane</keyword>
<organism evidence="11 12">
    <name type="scientific">Paragonimus westermani</name>
    <dbReference type="NCBI Taxonomy" id="34504"/>
    <lineage>
        <taxon>Eukaryota</taxon>
        <taxon>Metazoa</taxon>
        <taxon>Spiralia</taxon>
        <taxon>Lophotrochozoa</taxon>
        <taxon>Platyhelminthes</taxon>
        <taxon>Trematoda</taxon>
        <taxon>Digenea</taxon>
        <taxon>Plagiorchiida</taxon>
        <taxon>Troglotremata</taxon>
        <taxon>Troglotrematidae</taxon>
        <taxon>Paragonimus</taxon>
    </lineage>
</organism>
<dbReference type="CDD" id="cd00054">
    <property type="entry name" value="EGF_CA"/>
    <property type="match status" value="1"/>
</dbReference>
<keyword evidence="12" id="KW-1185">Reference proteome</keyword>
<evidence type="ECO:0000256" key="6">
    <source>
        <dbReference type="SAM" id="MobiDB-lite"/>
    </source>
</evidence>
<dbReference type="SMART" id="SM00181">
    <property type="entry name" value="EGF"/>
    <property type="match status" value="4"/>
</dbReference>
<keyword evidence="4 5" id="KW-1015">Disulfide bond</keyword>
<evidence type="ECO:0000256" key="5">
    <source>
        <dbReference type="PROSITE-ProRule" id="PRU00076"/>
    </source>
</evidence>
<dbReference type="Gene3D" id="2.60.120.200">
    <property type="match status" value="1"/>
</dbReference>
<dbReference type="PANTHER" id="PTHR24049:SF22">
    <property type="entry name" value="DROSOPHILA CRUMBS HOMOLOG"/>
    <property type="match status" value="1"/>
</dbReference>
<dbReference type="InterPro" id="IPR000742">
    <property type="entry name" value="EGF"/>
</dbReference>
<dbReference type="InterPro" id="IPR051022">
    <property type="entry name" value="Notch_Cell-Fate_Det"/>
</dbReference>
<name>A0A8T0DTN6_9TREM</name>
<feature type="disulfide bond" evidence="5">
    <location>
        <begin position="608"/>
        <end position="618"/>
    </location>
</feature>